<evidence type="ECO:0000313" key="2">
    <source>
        <dbReference type="EMBL" id="ORV56777.1"/>
    </source>
</evidence>
<comment type="caution">
    <text evidence="2">The sequence shown here is derived from an EMBL/GenBank/DDBJ whole genome shotgun (WGS) entry which is preliminary data.</text>
</comment>
<keyword evidence="3" id="KW-1185">Reference proteome</keyword>
<feature type="chain" id="PRO_5012462440" description="DUF732 domain-containing protein" evidence="1">
    <location>
        <begin position="27"/>
        <end position="108"/>
    </location>
</feature>
<evidence type="ECO:0000256" key="1">
    <source>
        <dbReference type="SAM" id="SignalP"/>
    </source>
</evidence>
<evidence type="ECO:0000313" key="3">
    <source>
        <dbReference type="Proteomes" id="UP000194000"/>
    </source>
</evidence>
<keyword evidence="1" id="KW-0732">Signal</keyword>
<name>A0A1X1UJ05_9MYCO</name>
<dbReference type="AlphaFoldDB" id="A0A1X1UJ05"/>
<dbReference type="EMBL" id="LQOW01000031">
    <property type="protein sequence ID" value="ORV56777.1"/>
    <property type="molecule type" value="Genomic_DNA"/>
</dbReference>
<sequence>MNGTKILLTAATVALTALLIAPAARADENQYLNQVANTVRVVLTRSQALDLGNTACQAVRSAVANGATLGNARAQADQAVGYAQQNMGLGLSEADGMHLVDAAVDQLC</sequence>
<dbReference type="RefSeq" id="WP_085199587.1">
    <property type="nucleotide sequence ID" value="NZ_JACKVI010000012.1"/>
</dbReference>
<organism evidence="2 3">
    <name type="scientific">Mycobacterium fragae</name>
    <dbReference type="NCBI Taxonomy" id="1260918"/>
    <lineage>
        <taxon>Bacteria</taxon>
        <taxon>Bacillati</taxon>
        <taxon>Actinomycetota</taxon>
        <taxon>Actinomycetes</taxon>
        <taxon>Mycobacteriales</taxon>
        <taxon>Mycobacteriaceae</taxon>
        <taxon>Mycobacterium</taxon>
    </lineage>
</organism>
<gene>
    <name evidence="2" type="ORF">AWC06_00750</name>
</gene>
<dbReference type="Proteomes" id="UP000194000">
    <property type="component" value="Unassembled WGS sequence"/>
</dbReference>
<evidence type="ECO:0008006" key="4">
    <source>
        <dbReference type="Google" id="ProtNLM"/>
    </source>
</evidence>
<proteinExistence type="predicted"/>
<reference evidence="2 3" key="1">
    <citation type="submission" date="2016-01" db="EMBL/GenBank/DDBJ databases">
        <title>The new phylogeny of the genus Mycobacterium.</title>
        <authorList>
            <person name="Tarcisio F."/>
            <person name="Conor M."/>
            <person name="Antonella G."/>
            <person name="Elisabetta G."/>
            <person name="Giulia F.S."/>
            <person name="Sara T."/>
            <person name="Anna F."/>
            <person name="Clotilde B."/>
            <person name="Roberto B."/>
            <person name="Veronica D.S."/>
            <person name="Fabio R."/>
            <person name="Monica P."/>
            <person name="Olivier J."/>
            <person name="Enrico T."/>
            <person name="Nicola S."/>
        </authorList>
    </citation>
    <scope>NUCLEOTIDE SEQUENCE [LARGE SCALE GENOMIC DNA]</scope>
    <source>
        <strain evidence="2 3">DSM 45731</strain>
    </source>
</reference>
<feature type="signal peptide" evidence="1">
    <location>
        <begin position="1"/>
        <end position="26"/>
    </location>
</feature>
<accession>A0A1X1UJ05</accession>
<protein>
    <recommendedName>
        <fullName evidence="4">DUF732 domain-containing protein</fullName>
    </recommendedName>
</protein>
<dbReference type="OrthoDB" id="4764427at2"/>